<organism evidence="5 6">
    <name type="scientific">Dethiosulfatibacter aminovorans DSM 17477</name>
    <dbReference type="NCBI Taxonomy" id="1121476"/>
    <lineage>
        <taxon>Bacteria</taxon>
        <taxon>Bacillati</taxon>
        <taxon>Bacillota</taxon>
        <taxon>Tissierellia</taxon>
        <taxon>Dethiosulfatibacter</taxon>
    </lineage>
</organism>
<dbReference type="Gene3D" id="1.10.10.10">
    <property type="entry name" value="Winged helix-like DNA-binding domain superfamily/Winged helix DNA-binding domain"/>
    <property type="match status" value="1"/>
</dbReference>
<feature type="domain" description="HTH marR-type" evidence="4">
    <location>
        <begin position="1"/>
        <end position="135"/>
    </location>
</feature>
<dbReference type="SUPFAM" id="SSF46785">
    <property type="entry name" value="Winged helix' DNA-binding domain"/>
    <property type="match status" value="1"/>
</dbReference>
<evidence type="ECO:0000313" key="5">
    <source>
        <dbReference type="EMBL" id="SHJ34011.1"/>
    </source>
</evidence>
<evidence type="ECO:0000259" key="4">
    <source>
        <dbReference type="PROSITE" id="PS50995"/>
    </source>
</evidence>
<dbReference type="SMART" id="SM00347">
    <property type="entry name" value="HTH_MARR"/>
    <property type="match status" value="1"/>
</dbReference>
<keyword evidence="1" id="KW-0805">Transcription regulation</keyword>
<dbReference type="EMBL" id="FQZL01000017">
    <property type="protein sequence ID" value="SHJ34011.1"/>
    <property type="molecule type" value="Genomic_DNA"/>
</dbReference>
<dbReference type="GO" id="GO:0003700">
    <property type="term" value="F:DNA-binding transcription factor activity"/>
    <property type="evidence" value="ECO:0007669"/>
    <property type="project" value="InterPro"/>
</dbReference>
<dbReference type="STRING" id="1121476.SAMN02745751_02334"/>
<dbReference type="Proteomes" id="UP000184052">
    <property type="component" value="Unassembled WGS sequence"/>
</dbReference>
<dbReference type="InterPro" id="IPR036390">
    <property type="entry name" value="WH_DNA-bd_sf"/>
</dbReference>
<sequence>MNHDFPGKHITIISKNVNYYFNKKLEKYNIKRNQLQILHYLNKNKGVSQDELGKDLMMDKISVTKILKGLVSEQYVEKREGEKDKRRKELYITEKGYELHDEVYDITQEVTEILFRGFSYGEEQIARELLIRMSKNIYEAVQDSK</sequence>
<dbReference type="InterPro" id="IPR036388">
    <property type="entry name" value="WH-like_DNA-bd_sf"/>
</dbReference>
<keyword evidence="3" id="KW-0804">Transcription</keyword>
<dbReference type="InterPro" id="IPR000835">
    <property type="entry name" value="HTH_MarR-typ"/>
</dbReference>
<proteinExistence type="predicted"/>
<dbReference type="GO" id="GO:0003677">
    <property type="term" value="F:DNA binding"/>
    <property type="evidence" value="ECO:0007669"/>
    <property type="project" value="UniProtKB-KW"/>
</dbReference>
<dbReference type="Pfam" id="PF12802">
    <property type="entry name" value="MarR_2"/>
    <property type="match status" value="1"/>
</dbReference>
<dbReference type="RefSeq" id="WP_073049758.1">
    <property type="nucleotide sequence ID" value="NZ_FQZL01000017.1"/>
</dbReference>
<keyword evidence="6" id="KW-1185">Reference proteome</keyword>
<evidence type="ECO:0000256" key="1">
    <source>
        <dbReference type="ARBA" id="ARBA00023015"/>
    </source>
</evidence>
<accession>A0A1M6IHS4</accession>
<protein>
    <submittedName>
        <fullName evidence="5">DNA-binding transcriptional regulator, MarR family</fullName>
    </submittedName>
</protein>
<dbReference type="AlphaFoldDB" id="A0A1M6IHS4"/>
<dbReference type="PANTHER" id="PTHR42756">
    <property type="entry name" value="TRANSCRIPTIONAL REGULATOR, MARR"/>
    <property type="match status" value="1"/>
</dbReference>
<reference evidence="5 6" key="1">
    <citation type="submission" date="2016-11" db="EMBL/GenBank/DDBJ databases">
        <authorList>
            <person name="Jaros S."/>
            <person name="Januszkiewicz K."/>
            <person name="Wedrychowicz H."/>
        </authorList>
    </citation>
    <scope>NUCLEOTIDE SEQUENCE [LARGE SCALE GENOMIC DNA]</scope>
    <source>
        <strain evidence="5 6">DSM 17477</strain>
    </source>
</reference>
<dbReference type="PANTHER" id="PTHR42756:SF1">
    <property type="entry name" value="TRANSCRIPTIONAL REPRESSOR OF EMRAB OPERON"/>
    <property type="match status" value="1"/>
</dbReference>
<name>A0A1M6IHS4_9FIRM</name>
<evidence type="ECO:0000313" key="6">
    <source>
        <dbReference type="Proteomes" id="UP000184052"/>
    </source>
</evidence>
<dbReference type="PRINTS" id="PR00598">
    <property type="entry name" value="HTHMARR"/>
</dbReference>
<evidence type="ECO:0000256" key="3">
    <source>
        <dbReference type="ARBA" id="ARBA00023163"/>
    </source>
</evidence>
<gene>
    <name evidence="5" type="ORF">SAMN02745751_02334</name>
</gene>
<keyword evidence="2 5" id="KW-0238">DNA-binding</keyword>
<evidence type="ECO:0000256" key="2">
    <source>
        <dbReference type="ARBA" id="ARBA00023125"/>
    </source>
</evidence>
<dbReference type="PROSITE" id="PS50995">
    <property type="entry name" value="HTH_MARR_2"/>
    <property type="match status" value="1"/>
</dbReference>